<feature type="region of interest" description="Disordered" evidence="1">
    <location>
        <begin position="1"/>
        <end position="61"/>
    </location>
</feature>
<organism evidence="2 3">
    <name type="scientific">Elysia crispata</name>
    <name type="common">lettuce slug</name>
    <dbReference type="NCBI Taxonomy" id="231223"/>
    <lineage>
        <taxon>Eukaryota</taxon>
        <taxon>Metazoa</taxon>
        <taxon>Spiralia</taxon>
        <taxon>Lophotrochozoa</taxon>
        <taxon>Mollusca</taxon>
        <taxon>Gastropoda</taxon>
        <taxon>Heterobranchia</taxon>
        <taxon>Euthyneura</taxon>
        <taxon>Panpulmonata</taxon>
        <taxon>Sacoglossa</taxon>
        <taxon>Placobranchoidea</taxon>
        <taxon>Plakobranchidae</taxon>
        <taxon>Elysia</taxon>
    </lineage>
</organism>
<keyword evidence="3" id="KW-1185">Reference proteome</keyword>
<feature type="compositionally biased region" description="Basic and acidic residues" evidence="1">
    <location>
        <begin position="8"/>
        <end position="22"/>
    </location>
</feature>
<sequence length="103" mass="11120">MRQARRQRVGEEERNTKVKPMDEFAVEVEPRSPSVASRTTREFSEQPRSGSPANTPGQWNLAVPVSHHAPLGNSLSSPGLAVLLTRASGTSHHAPLGNSPSDQ</sequence>
<dbReference type="AlphaFoldDB" id="A0AAE0Z1M3"/>
<protein>
    <submittedName>
        <fullName evidence="2">Uncharacterized protein</fullName>
    </submittedName>
</protein>
<evidence type="ECO:0000313" key="2">
    <source>
        <dbReference type="EMBL" id="KAK3761148.1"/>
    </source>
</evidence>
<name>A0AAE0Z1M3_9GAST</name>
<reference evidence="2" key="1">
    <citation type="journal article" date="2023" name="G3 (Bethesda)">
        <title>A reference genome for the long-term kleptoplast-retaining sea slug Elysia crispata morphotype clarki.</title>
        <authorList>
            <person name="Eastman K.E."/>
            <person name="Pendleton A.L."/>
            <person name="Shaikh M.A."/>
            <person name="Suttiyut T."/>
            <person name="Ogas R."/>
            <person name="Tomko P."/>
            <person name="Gavelis G."/>
            <person name="Widhalm J.R."/>
            <person name="Wisecaver J.H."/>
        </authorList>
    </citation>
    <scope>NUCLEOTIDE SEQUENCE</scope>
    <source>
        <strain evidence="2">ECLA1</strain>
    </source>
</reference>
<evidence type="ECO:0000256" key="1">
    <source>
        <dbReference type="SAM" id="MobiDB-lite"/>
    </source>
</evidence>
<feature type="compositionally biased region" description="Polar residues" evidence="1">
    <location>
        <begin position="46"/>
        <end position="58"/>
    </location>
</feature>
<evidence type="ECO:0000313" key="3">
    <source>
        <dbReference type="Proteomes" id="UP001283361"/>
    </source>
</evidence>
<proteinExistence type="predicted"/>
<dbReference type="EMBL" id="JAWDGP010004927">
    <property type="protein sequence ID" value="KAK3761148.1"/>
    <property type="molecule type" value="Genomic_DNA"/>
</dbReference>
<accession>A0AAE0Z1M3</accession>
<gene>
    <name evidence="2" type="ORF">RRG08_022552</name>
</gene>
<dbReference type="Proteomes" id="UP001283361">
    <property type="component" value="Unassembled WGS sequence"/>
</dbReference>
<comment type="caution">
    <text evidence="2">The sequence shown here is derived from an EMBL/GenBank/DDBJ whole genome shotgun (WGS) entry which is preliminary data.</text>
</comment>